<dbReference type="InterPro" id="IPR013216">
    <property type="entry name" value="Methyltransf_11"/>
</dbReference>
<dbReference type="AlphaFoldDB" id="A0A815LYT8"/>
<dbReference type="Proteomes" id="UP000663891">
    <property type="component" value="Unassembled WGS sequence"/>
</dbReference>
<dbReference type="CDD" id="cd02440">
    <property type="entry name" value="AdoMet_MTases"/>
    <property type="match status" value="1"/>
</dbReference>
<dbReference type="Proteomes" id="UP000663845">
    <property type="component" value="Unassembled WGS sequence"/>
</dbReference>
<dbReference type="PANTHER" id="PTHR43861">
    <property type="entry name" value="TRANS-ACONITATE 2-METHYLTRANSFERASE-RELATED"/>
    <property type="match status" value="1"/>
</dbReference>
<evidence type="ECO:0000313" key="4">
    <source>
        <dbReference type="EMBL" id="CAF3708857.1"/>
    </source>
</evidence>
<evidence type="ECO:0000313" key="5">
    <source>
        <dbReference type="Proteomes" id="UP000663845"/>
    </source>
</evidence>
<dbReference type="Pfam" id="PF08241">
    <property type="entry name" value="Methyltransf_11"/>
    <property type="match status" value="1"/>
</dbReference>
<feature type="domain" description="Methyltransferase type 11" evidence="1">
    <location>
        <begin position="48"/>
        <end position="146"/>
    </location>
</feature>
<dbReference type="SUPFAM" id="SSF53335">
    <property type="entry name" value="S-adenosyl-L-methionine-dependent methyltransferases"/>
    <property type="match status" value="1"/>
</dbReference>
<dbReference type="GO" id="GO:0008757">
    <property type="term" value="F:S-adenosylmethionine-dependent methyltransferase activity"/>
    <property type="evidence" value="ECO:0007669"/>
    <property type="project" value="InterPro"/>
</dbReference>
<dbReference type="Proteomes" id="UP000663881">
    <property type="component" value="Unassembled WGS sequence"/>
</dbReference>
<reference evidence="2" key="1">
    <citation type="submission" date="2021-02" db="EMBL/GenBank/DDBJ databases">
        <authorList>
            <person name="Nowell W R."/>
        </authorList>
    </citation>
    <scope>NUCLEOTIDE SEQUENCE</scope>
</reference>
<dbReference type="OrthoDB" id="540004at2759"/>
<organism evidence="2 5">
    <name type="scientific">Adineta steineri</name>
    <dbReference type="NCBI Taxonomy" id="433720"/>
    <lineage>
        <taxon>Eukaryota</taxon>
        <taxon>Metazoa</taxon>
        <taxon>Spiralia</taxon>
        <taxon>Gnathifera</taxon>
        <taxon>Rotifera</taxon>
        <taxon>Eurotatoria</taxon>
        <taxon>Bdelloidea</taxon>
        <taxon>Adinetida</taxon>
        <taxon>Adinetidae</taxon>
        <taxon>Adineta</taxon>
    </lineage>
</organism>
<dbReference type="EMBL" id="CAJNON010001073">
    <property type="protein sequence ID" value="CAF1424317.1"/>
    <property type="molecule type" value="Genomic_DNA"/>
</dbReference>
<accession>A0A815LYT8</accession>
<dbReference type="EMBL" id="CAJNOG010001116">
    <property type="protein sequence ID" value="CAF1410556.1"/>
    <property type="molecule type" value="Genomic_DNA"/>
</dbReference>
<gene>
    <name evidence="2" type="ORF">JYZ213_LOCUS38354</name>
    <name evidence="4" type="ORF">OKA104_LOCUS13032</name>
    <name evidence="3" type="ORF">VCS650_LOCUS37907</name>
</gene>
<evidence type="ECO:0000259" key="1">
    <source>
        <dbReference type="Pfam" id="PF08241"/>
    </source>
</evidence>
<protein>
    <recommendedName>
        <fullName evidence="1">Methyltransferase type 11 domain-containing protein</fullName>
    </recommendedName>
</protein>
<evidence type="ECO:0000313" key="3">
    <source>
        <dbReference type="EMBL" id="CAF1424317.1"/>
    </source>
</evidence>
<dbReference type="EMBL" id="CAJOAY010000647">
    <property type="protein sequence ID" value="CAF3708857.1"/>
    <property type="molecule type" value="Genomic_DNA"/>
</dbReference>
<dbReference type="InterPro" id="IPR029063">
    <property type="entry name" value="SAM-dependent_MTases_sf"/>
</dbReference>
<comment type="caution">
    <text evidence="2">The sequence shown here is derived from an EMBL/GenBank/DDBJ whole genome shotgun (WGS) entry which is preliminary data.</text>
</comment>
<name>A0A815LYT8_9BILA</name>
<dbReference type="Gene3D" id="3.40.50.150">
    <property type="entry name" value="Vaccinia Virus protein VP39"/>
    <property type="match status" value="1"/>
</dbReference>
<proteinExistence type="predicted"/>
<sequence length="260" mass="30303">MSLPSNDLGQEIFFEIHNNLSRQGPGSIQSTFRALQTINSNETRLNILDIGCGPGMIAVELAKLGHSITAIDKHQPFIEILSTQAKEQQVSHHIVVLHGDMFCLEKFVDPHMCDVIWSEGSIYIIGFERGLTEWKKFLKEDGYLVCSEITWLTTNPPTEAHAFWTKNYPEMRTQEENFEIIKKCGYELIDSFVVDEKEWWQEYYGPMEAKIRQLKIKYQGHTNEENILDEQQYEIDLYKKYSESYGYVFYIVKNITNPLQ</sequence>
<evidence type="ECO:0000313" key="2">
    <source>
        <dbReference type="EMBL" id="CAF1410556.1"/>
    </source>
</evidence>